<evidence type="ECO:0000313" key="1">
    <source>
        <dbReference type="EMBL" id="KAJ3533649.1"/>
    </source>
</evidence>
<accession>A0ACC1S7M2</accession>
<evidence type="ECO:0000313" key="2">
    <source>
        <dbReference type="Proteomes" id="UP001148662"/>
    </source>
</evidence>
<gene>
    <name evidence="1" type="ORF">NM688_g7251</name>
</gene>
<dbReference type="Proteomes" id="UP001148662">
    <property type="component" value="Unassembled WGS sequence"/>
</dbReference>
<organism evidence="1 2">
    <name type="scientific">Phlebia brevispora</name>
    <dbReference type="NCBI Taxonomy" id="194682"/>
    <lineage>
        <taxon>Eukaryota</taxon>
        <taxon>Fungi</taxon>
        <taxon>Dikarya</taxon>
        <taxon>Basidiomycota</taxon>
        <taxon>Agaricomycotina</taxon>
        <taxon>Agaricomycetes</taxon>
        <taxon>Polyporales</taxon>
        <taxon>Meruliaceae</taxon>
        <taxon>Phlebia</taxon>
    </lineage>
</organism>
<proteinExistence type="predicted"/>
<sequence>MPKVPPSLPVSGLFAVAKPSGPVSMHVVNEIKKLLTASRMFVEAEKLQKQKAKGKHKKSRFARDVIKIGQGGTLDPLADGVLVIGVGKGTKKLSRFLDGAKEYRTTALLGCETDSFDSEGAVVRVAPWKHVTREKVEEALEKFRGEIVQTPPIFSALKMDGKHLYDYAREGIPLPRPIEKRSVTIHSLDLVEWKGSDHDFHYPEKKFTEEQKRAVEKAMHGIENQFITDDQPEAQESTDERPTAFVLRMKVSGGTYVRSIVHDLGHAVGSAAHVVTLTRSRQSRFALEPTDEDDLGCVPWEVFTKALEDPGEPDAEGWHEWEREVLDKMEIVEGKDDQEYSYALSFGTDHHGTESSESIADCIMASFERVDYAKMYATRTGSSSRRGFLEPEALLDKLPRAAVVEDALKVYLDRLQTELMCEYVSLLFFADEQAYETVPQIIRLDTPAASAFKQGAVYNVPCALLGGRMSFDCHLQALMPLLLFSKYKFARPALKELQTSNFTSNCLIVPLTLPPDFPQELLLEIFEYVAAPYTAGRIDPRSLTARWTVPFCTLVSRKWRPLVQSIQWREFSFHFLSDGGGRNVYDDTDALLFYEREREGITHYKQRVTKAGIATILRTNQHVAHEAHCADLEEPFAAC</sequence>
<name>A0ACC1S7M2_9APHY</name>
<dbReference type="EMBL" id="JANHOG010001654">
    <property type="protein sequence ID" value="KAJ3533649.1"/>
    <property type="molecule type" value="Genomic_DNA"/>
</dbReference>
<protein>
    <submittedName>
        <fullName evidence="1">Uncharacterized protein</fullName>
    </submittedName>
</protein>
<reference evidence="1" key="1">
    <citation type="submission" date="2022-07" db="EMBL/GenBank/DDBJ databases">
        <title>Genome Sequence of Phlebia brevispora.</title>
        <authorList>
            <person name="Buettner E."/>
        </authorList>
    </citation>
    <scope>NUCLEOTIDE SEQUENCE</scope>
    <source>
        <strain evidence="1">MPL23</strain>
    </source>
</reference>
<comment type="caution">
    <text evidence="1">The sequence shown here is derived from an EMBL/GenBank/DDBJ whole genome shotgun (WGS) entry which is preliminary data.</text>
</comment>
<keyword evidence="2" id="KW-1185">Reference proteome</keyword>